<dbReference type="Proteomes" id="UP001605261">
    <property type="component" value="Unassembled WGS sequence"/>
</dbReference>
<dbReference type="EMBL" id="JBHGCJ010000002">
    <property type="protein sequence ID" value="MFG6108415.1"/>
    <property type="molecule type" value="Genomic_DNA"/>
</dbReference>
<gene>
    <name evidence="3" type="ORF">ACEU0G_002354</name>
</gene>
<dbReference type="SUPFAM" id="SSF53474">
    <property type="entry name" value="alpha/beta-Hydrolases"/>
    <property type="match status" value="1"/>
</dbReference>
<comment type="caution">
    <text evidence="3">The sequence shown here is derived from an EMBL/GenBank/DDBJ whole genome shotgun (WGS) entry which is preliminary data.</text>
</comment>
<name>A0ABW7CU64_9GAMM</name>
<accession>A0ABW7CU64</accession>
<dbReference type="RefSeq" id="WP_394161598.1">
    <property type="nucleotide sequence ID" value="NZ_JBHGCJ010000002.1"/>
</dbReference>
<keyword evidence="3" id="KW-0378">Hydrolase</keyword>
<reference evidence="3 4" key="1">
    <citation type="submission" date="2024-09" db="EMBL/GenBank/DDBJ databases">
        <authorList>
            <consortium name="All-Russian atlas of soil microorganisms"/>
            <consortium name="as a basis for the search for new antimicrobial producers and enzymes with unique properties"/>
            <person name="Sokolova E.A."/>
            <person name="Voronina E.N."/>
        </authorList>
    </citation>
    <scope>NUCLEOTIDE SEQUENCE [LARGE SCALE GENOMIC DNA]</scope>
    <source>
        <strain evidence="3 4">AF-22b-331.1</strain>
    </source>
</reference>
<evidence type="ECO:0000313" key="3">
    <source>
        <dbReference type="EMBL" id="MFG6108415.1"/>
    </source>
</evidence>
<feature type="domain" description="AB hydrolase-1" evidence="2">
    <location>
        <begin position="15"/>
        <end position="244"/>
    </location>
</feature>
<dbReference type="Gene3D" id="3.40.50.1820">
    <property type="entry name" value="alpha/beta hydrolase"/>
    <property type="match status" value="1"/>
</dbReference>
<dbReference type="PANTHER" id="PTHR43039">
    <property type="entry name" value="ESTERASE-RELATED"/>
    <property type="match status" value="1"/>
</dbReference>
<comment type="similarity">
    <text evidence="1">Belongs to the AB hydrolase superfamily.</text>
</comment>
<dbReference type="Pfam" id="PF00561">
    <property type="entry name" value="Abhydrolase_1"/>
    <property type="match status" value="1"/>
</dbReference>
<protein>
    <submittedName>
        <fullName evidence="3">Alpha/beta fold hydrolase</fullName>
    </submittedName>
</protein>
<dbReference type="InterPro" id="IPR000073">
    <property type="entry name" value="AB_hydrolase_1"/>
</dbReference>
<organism evidence="3 4">
    <name type="scientific">Stenotrophomonas nematodicola</name>
    <dbReference type="NCBI Taxonomy" id="2656746"/>
    <lineage>
        <taxon>Bacteria</taxon>
        <taxon>Pseudomonadati</taxon>
        <taxon>Pseudomonadota</taxon>
        <taxon>Gammaproteobacteria</taxon>
        <taxon>Lysobacterales</taxon>
        <taxon>Lysobacteraceae</taxon>
        <taxon>Stenotrophomonas</taxon>
    </lineage>
</organism>
<sequence>MFNGRRSGQGKQVAVLSHGFGTDQTAWTALRPWFEARFDVISFDLAGCGPQGAERYDFERHGALFGYADDLIDLLDECGVSQCTYIGHSMSGMIGALAAIARPDLFERLVLIGASPRYLDDVDYTGGFKPQDLEGLFQSMSANYQAWVAGFAPMVVGVDDSAVIADFSNTLFQMRPDIALNTSRTIFTSDLRGSAAQVAKPVHVIQTAVDVAVPVQVGQWLAKAIDGATLDVIDAAGHLPHMTAADAVIGILEQRLGGAAH</sequence>
<proteinExistence type="inferred from homology"/>
<keyword evidence="4" id="KW-1185">Reference proteome</keyword>
<evidence type="ECO:0000259" key="2">
    <source>
        <dbReference type="Pfam" id="PF00561"/>
    </source>
</evidence>
<dbReference type="InterPro" id="IPR029058">
    <property type="entry name" value="AB_hydrolase_fold"/>
</dbReference>
<dbReference type="GO" id="GO:0016787">
    <property type="term" value="F:hydrolase activity"/>
    <property type="evidence" value="ECO:0007669"/>
    <property type="project" value="UniProtKB-KW"/>
</dbReference>
<evidence type="ECO:0000313" key="4">
    <source>
        <dbReference type="Proteomes" id="UP001605261"/>
    </source>
</evidence>
<evidence type="ECO:0000256" key="1">
    <source>
        <dbReference type="ARBA" id="ARBA00008645"/>
    </source>
</evidence>